<accession>A0A914D795</accession>
<reference evidence="2" key="1">
    <citation type="submission" date="2022-11" db="UniProtKB">
        <authorList>
            <consortium name="WormBaseParasite"/>
        </authorList>
    </citation>
    <scope>IDENTIFICATION</scope>
</reference>
<dbReference type="Proteomes" id="UP000887540">
    <property type="component" value="Unplaced"/>
</dbReference>
<protein>
    <submittedName>
        <fullName evidence="2">Uncharacterized protein</fullName>
    </submittedName>
</protein>
<evidence type="ECO:0000313" key="1">
    <source>
        <dbReference type="Proteomes" id="UP000887540"/>
    </source>
</evidence>
<evidence type="ECO:0000313" key="2">
    <source>
        <dbReference type="WBParaSite" id="ACRNAN_scaffold1927.g27564.t1"/>
    </source>
</evidence>
<name>A0A914D795_9BILA</name>
<sequence length="69" mass="8211">MLILQILIVQYSDEFLVYDKEIYDEEKGYEVGYGYHGWFFITPLDLTQWGICFAFGLGELLWGQVLLYF</sequence>
<organism evidence="1 2">
    <name type="scientific">Acrobeloides nanus</name>
    <dbReference type="NCBI Taxonomy" id="290746"/>
    <lineage>
        <taxon>Eukaryota</taxon>
        <taxon>Metazoa</taxon>
        <taxon>Ecdysozoa</taxon>
        <taxon>Nematoda</taxon>
        <taxon>Chromadorea</taxon>
        <taxon>Rhabditida</taxon>
        <taxon>Tylenchina</taxon>
        <taxon>Cephalobomorpha</taxon>
        <taxon>Cephaloboidea</taxon>
        <taxon>Cephalobidae</taxon>
        <taxon>Acrobeloides</taxon>
    </lineage>
</organism>
<keyword evidence="1" id="KW-1185">Reference proteome</keyword>
<proteinExistence type="predicted"/>
<dbReference type="WBParaSite" id="ACRNAN_scaffold1927.g27564.t1">
    <property type="protein sequence ID" value="ACRNAN_scaffold1927.g27564.t1"/>
    <property type="gene ID" value="ACRNAN_scaffold1927.g27564"/>
</dbReference>
<dbReference type="AlphaFoldDB" id="A0A914D795"/>